<dbReference type="Pfam" id="PF13403">
    <property type="entry name" value="Hint_2"/>
    <property type="match status" value="1"/>
</dbReference>
<dbReference type="STRING" id="1208323.B30_08228"/>
<reference evidence="2 3" key="1">
    <citation type="submission" date="2012-09" db="EMBL/GenBank/DDBJ databases">
        <title>Celeribacter baekdonensis B30 Genome Sequencing.</title>
        <authorList>
            <person name="Wang W."/>
        </authorList>
    </citation>
    <scope>NUCLEOTIDE SEQUENCE [LARGE SCALE GENOMIC DNA]</scope>
    <source>
        <strain evidence="2 3">B30</strain>
    </source>
</reference>
<dbReference type="SUPFAM" id="SSF51294">
    <property type="entry name" value="Hedgehog/intein (Hint) domain"/>
    <property type="match status" value="1"/>
</dbReference>
<gene>
    <name evidence="2" type="ORF">B30_08228</name>
</gene>
<dbReference type="EMBL" id="AMRK01000004">
    <property type="protein sequence ID" value="EKE71740.1"/>
    <property type="molecule type" value="Genomic_DNA"/>
</dbReference>
<organism evidence="2 3">
    <name type="scientific">Celeribacter baekdonensis B30</name>
    <dbReference type="NCBI Taxonomy" id="1208323"/>
    <lineage>
        <taxon>Bacteria</taxon>
        <taxon>Pseudomonadati</taxon>
        <taxon>Pseudomonadota</taxon>
        <taxon>Alphaproteobacteria</taxon>
        <taxon>Rhodobacterales</taxon>
        <taxon>Roseobacteraceae</taxon>
        <taxon>Celeribacter</taxon>
    </lineage>
</organism>
<keyword evidence="3" id="KW-1185">Reference proteome</keyword>
<evidence type="ECO:0000313" key="2">
    <source>
        <dbReference type="EMBL" id="EKE71740.1"/>
    </source>
</evidence>
<name>K2K2N9_9RHOB</name>
<sequence>MTDLLGIQELGQRLVTPVLPGLISEGAMVMTPTGAILIEDLSEGDRVLTYDRGAAVLEGFLHVTVCANGGRDVPIEINPYGKGSVCVSPHSLLLVDTPHCQKIFGSSKALVRAASLSEDRLARGSDQTEWRFIALCLNQPGLIYVNGLIMEALGARDKTSGPDAGHLKMIRNTPSGLLFLSDEEARFLYKHAGGAVNAVKFVDLGTGHAPDVEAVSPCQSGL</sequence>
<dbReference type="InterPro" id="IPR036844">
    <property type="entry name" value="Hint_dom_sf"/>
</dbReference>
<feature type="domain" description="Hedgehog/Intein (Hint)" evidence="1">
    <location>
        <begin position="25"/>
        <end position="153"/>
    </location>
</feature>
<evidence type="ECO:0000259" key="1">
    <source>
        <dbReference type="Pfam" id="PF13403"/>
    </source>
</evidence>
<dbReference type="AlphaFoldDB" id="K2K2N9"/>
<accession>K2K2N9</accession>
<dbReference type="InterPro" id="IPR028992">
    <property type="entry name" value="Hedgehog/Intein_dom"/>
</dbReference>
<dbReference type="PATRIC" id="fig|1208323.3.peg.1699"/>
<dbReference type="RefSeq" id="WP_009571585.1">
    <property type="nucleotide sequence ID" value="NZ_AMRK01000004.1"/>
</dbReference>
<proteinExistence type="predicted"/>
<protein>
    <recommendedName>
        <fullName evidence="1">Hedgehog/Intein (Hint) domain-containing protein</fullName>
    </recommendedName>
</protein>
<dbReference type="Proteomes" id="UP000006762">
    <property type="component" value="Unassembled WGS sequence"/>
</dbReference>
<comment type="caution">
    <text evidence="2">The sequence shown here is derived from an EMBL/GenBank/DDBJ whole genome shotgun (WGS) entry which is preliminary data.</text>
</comment>
<dbReference type="OrthoDB" id="7873527at2"/>
<evidence type="ECO:0000313" key="3">
    <source>
        <dbReference type="Proteomes" id="UP000006762"/>
    </source>
</evidence>